<dbReference type="Pfam" id="PF01243">
    <property type="entry name" value="PNPOx_N"/>
    <property type="match status" value="1"/>
</dbReference>
<evidence type="ECO:0000313" key="2">
    <source>
        <dbReference type="EMBL" id="MBB4927403.1"/>
    </source>
</evidence>
<dbReference type="Gene3D" id="2.30.110.10">
    <property type="entry name" value="Electron Transport, Fmn-binding Protein, Chain A"/>
    <property type="match status" value="1"/>
</dbReference>
<name>A0A7W7VYU1_KITKI</name>
<dbReference type="Proteomes" id="UP000540506">
    <property type="component" value="Unassembled WGS sequence"/>
</dbReference>
<feature type="domain" description="Pyridoxamine 5'-phosphate oxidase N-terminal" evidence="1">
    <location>
        <begin position="171"/>
        <end position="260"/>
    </location>
</feature>
<dbReference type="InterPro" id="IPR011576">
    <property type="entry name" value="Pyridox_Oxase_N"/>
</dbReference>
<dbReference type="RefSeq" id="WP_184941659.1">
    <property type="nucleotide sequence ID" value="NZ_JACHJV010000001.1"/>
</dbReference>
<sequence length="293" mass="31296">MSAEPPTRAVYHEGERAVQRAAGLTQEADRVADIMGGRLSLTAQAFLSIAPCLALGAADGAGRLWASILYGPAGMVRASPGSLRIAAAPAAGDPIGPRAPGDHLGLLAMDFARRRRLRINGRVRVWEPRSIELAVDRAYGNCPRYIQRRELDTAALADRGSGPAGSVHPELTEEQRELIMRSDTLFIASSHPGAGADVSHRGGPPGFLRVVGPRRVQLPDYEGNAMFNTLGNIWVNPRVGLALCDFRTGETVQITGRAAIDHSPPAGVWDGQDVRRVLDIAVEQVVWTPGVPS</sequence>
<evidence type="ECO:0000313" key="3">
    <source>
        <dbReference type="Proteomes" id="UP000540506"/>
    </source>
</evidence>
<gene>
    <name evidence="2" type="ORF">FHR34_006396</name>
</gene>
<evidence type="ECO:0000259" key="1">
    <source>
        <dbReference type="Pfam" id="PF01243"/>
    </source>
</evidence>
<proteinExistence type="predicted"/>
<accession>A0A7W7VYU1</accession>
<dbReference type="PANTHER" id="PTHR42815">
    <property type="entry name" value="FAD-BINDING, PUTATIVE (AFU_ORTHOLOGUE AFUA_6G07600)-RELATED"/>
    <property type="match status" value="1"/>
</dbReference>
<dbReference type="PANTHER" id="PTHR42815:SF2">
    <property type="entry name" value="FAD-BINDING, PUTATIVE (AFU_ORTHOLOGUE AFUA_6G07600)-RELATED"/>
    <property type="match status" value="1"/>
</dbReference>
<dbReference type="EMBL" id="JACHJV010000001">
    <property type="protein sequence ID" value="MBB4927403.1"/>
    <property type="molecule type" value="Genomic_DNA"/>
</dbReference>
<reference evidence="2 3" key="1">
    <citation type="submission" date="2020-08" db="EMBL/GenBank/DDBJ databases">
        <title>Sequencing the genomes of 1000 actinobacteria strains.</title>
        <authorList>
            <person name="Klenk H.-P."/>
        </authorList>
    </citation>
    <scope>NUCLEOTIDE SEQUENCE [LARGE SCALE GENOMIC DNA]</scope>
    <source>
        <strain evidence="2 3">DSM 41654</strain>
    </source>
</reference>
<dbReference type="InterPro" id="IPR012349">
    <property type="entry name" value="Split_barrel_FMN-bd"/>
</dbReference>
<comment type="caution">
    <text evidence="2">The sequence shown here is derived from an EMBL/GenBank/DDBJ whole genome shotgun (WGS) entry which is preliminary data.</text>
</comment>
<organism evidence="2 3">
    <name type="scientific">Kitasatospora kifunensis</name>
    <name type="common">Streptomyces kifunensis</name>
    <dbReference type="NCBI Taxonomy" id="58351"/>
    <lineage>
        <taxon>Bacteria</taxon>
        <taxon>Bacillati</taxon>
        <taxon>Actinomycetota</taxon>
        <taxon>Actinomycetes</taxon>
        <taxon>Kitasatosporales</taxon>
        <taxon>Streptomycetaceae</taxon>
        <taxon>Kitasatospora</taxon>
    </lineage>
</organism>
<keyword evidence="3" id="KW-1185">Reference proteome</keyword>
<dbReference type="SUPFAM" id="SSF50475">
    <property type="entry name" value="FMN-binding split barrel"/>
    <property type="match status" value="1"/>
</dbReference>
<protein>
    <recommendedName>
        <fullName evidence="1">Pyridoxamine 5'-phosphate oxidase N-terminal domain-containing protein</fullName>
    </recommendedName>
</protein>
<dbReference type="AlphaFoldDB" id="A0A7W7VYU1"/>